<name>A0A2N0NTI1_9GLOM</name>
<accession>A0A2N0NTI1</accession>
<proteinExistence type="predicted"/>
<dbReference type="AlphaFoldDB" id="A0A2N0NTI1"/>
<comment type="caution">
    <text evidence="1">The sequence shown here is derived from an EMBL/GenBank/DDBJ whole genome shotgun (WGS) entry which is preliminary data.</text>
</comment>
<protein>
    <submittedName>
        <fullName evidence="1">Uncharacterized protein</fullName>
    </submittedName>
</protein>
<gene>
    <name evidence="1" type="ORF">RhiirA5_432341</name>
</gene>
<sequence>MILYNFQEEESTEIFVEIENTLERALQTIREQHTLSNIRWAKSFNKNTEDVRKIVNDINRYNNRITNPKTWKKHNNNTMFYE</sequence>
<evidence type="ECO:0000313" key="1">
    <source>
        <dbReference type="EMBL" id="PKB97886.1"/>
    </source>
</evidence>
<reference evidence="1 2" key="1">
    <citation type="submission" date="2016-04" db="EMBL/GenBank/DDBJ databases">
        <title>Genome analyses suggest a sexual origin of heterokaryosis in a supposedly ancient asexual fungus.</title>
        <authorList>
            <person name="Ropars J."/>
            <person name="Sedzielewska K."/>
            <person name="Noel J."/>
            <person name="Charron P."/>
            <person name="Farinelli L."/>
            <person name="Marton T."/>
            <person name="Kruger M."/>
            <person name="Pelin A."/>
            <person name="Brachmann A."/>
            <person name="Corradi N."/>
        </authorList>
    </citation>
    <scope>NUCLEOTIDE SEQUENCE [LARGE SCALE GENOMIC DNA]</scope>
    <source>
        <strain evidence="1 2">A5</strain>
    </source>
</reference>
<dbReference type="Proteomes" id="UP000232722">
    <property type="component" value="Unassembled WGS sequence"/>
</dbReference>
<reference evidence="1 2" key="2">
    <citation type="submission" date="2017-09" db="EMBL/GenBank/DDBJ databases">
        <title>Extensive intraspecific genome diversity in a model arbuscular mycorrhizal fungus.</title>
        <authorList>
            <person name="Chen E.C."/>
            <person name="Morin E."/>
            <person name="Beaudet D."/>
            <person name="Noel J."/>
            <person name="Ndikumana S."/>
            <person name="Charron P."/>
            <person name="St-Onge C."/>
            <person name="Giorgi J."/>
            <person name="Grigoriev I.V."/>
            <person name="Roux C."/>
            <person name="Martin F.M."/>
            <person name="Corradi N."/>
        </authorList>
    </citation>
    <scope>NUCLEOTIDE SEQUENCE [LARGE SCALE GENOMIC DNA]</scope>
    <source>
        <strain evidence="1 2">A5</strain>
    </source>
</reference>
<organism evidence="1 2">
    <name type="scientific">Rhizophagus irregularis</name>
    <dbReference type="NCBI Taxonomy" id="588596"/>
    <lineage>
        <taxon>Eukaryota</taxon>
        <taxon>Fungi</taxon>
        <taxon>Fungi incertae sedis</taxon>
        <taxon>Mucoromycota</taxon>
        <taxon>Glomeromycotina</taxon>
        <taxon>Glomeromycetes</taxon>
        <taxon>Glomerales</taxon>
        <taxon>Glomeraceae</taxon>
        <taxon>Rhizophagus</taxon>
    </lineage>
</organism>
<dbReference type="EMBL" id="LLXJ01002936">
    <property type="protein sequence ID" value="PKB97886.1"/>
    <property type="molecule type" value="Genomic_DNA"/>
</dbReference>
<evidence type="ECO:0000313" key="2">
    <source>
        <dbReference type="Proteomes" id="UP000232722"/>
    </source>
</evidence>